<organism evidence="5">
    <name type="scientific">Desulfofervidus auxilii</name>
    <dbReference type="NCBI Taxonomy" id="1621989"/>
    <lineage>
        <taxon>Bacteria</taxon>
        <taxon>Pseudomonadati</taxon>
        <taxon>Thermodesulfobacteriota</taxon>
        <taxon>Candidatus Desulfofervidia</taxon>
        <taxon>Candidatus Desulfofervidales</taxon>
        <taxon>Candidatus Desulfofervidaceae</taxon>
        <taxon>Candidatus Desulfofervidus</taxon>
    </lineage>
</organism>
<dbReference type="GO" id="GO:0046872">
    <property type="term" value="F:metal ion binding"/>
    <property type="evidence" value="ECO:0007669"/>
    <property type="project" value="UniProtKB-KW"/>
</dbReference>
<dbReference type="GO" id="GO:0051536">
    <property type="term" value="F:iron-sulfur cluster binding"/>
    <property type="evidence" value="ECO:0007669"/>
    <property type="project" value="UniProtKB-KW"/>
</dbReference>
<protein>
    <submittedName>
        <fullName evidence="5">4Fe-4S dicluster domain-containing protein</fullName>
    </submittedName>
</protein>
<dbReference type="SUPFAM" id="SSF54862">
    <property type="entry name" value="4Fe-4S ferredoxins"/>
    <property type="match status" value="1"/>
</dbReference>
<sequence>KDACTIGAVFWNDDANKPAICIHCGYCAQYCPHGVIALVKEEKINVKS</sequence>
<reference evidence="5" key="1">
    <citation type="journal article" date="2020" name="mSystems">
        <title>Genome- and Community-Level Interaction Insights into Carbon Utilization and Element Cycling Functions of Hydrothermarchaeota in Hydrothermal Sediment.</title>
        <authorList>
            <person name="Zhou Z."/>
            <person name="Liu Y."/>
            <person name="Xu W."/>
            <person name="Pan J."/>
            <person name="Luo Z.H."/>
            <person name="Li M."/>
        </authorList>
    </citation>
    <scope>NUCLEOTIDE SEQUENCE [LARGE SCALE GENOMIC DNA]</scope>
    <source>
        <strain evidence="5">HyVt-389</strain>
    </source>
</reference>
<accession>A0A7C2ALK6</accession>
<dbReference type="PROSITE" id="PS00198">
    <property type="entry name" value="4FE4S_FER_1"/>
    <property type="match status" value="1"/>
</dbReference>
<evidence type="ECO:0000256" key="2">
    <source>
        <dbReference type="ARBA" id="ARBA00023004"/>
    </source>
</evidence>
<dbReference type="Pfam" id="PF00037">
    <property type="entry name" value="Fer4"/>
    <property type="match status" value="1"/>
</dbReference>
<evidence type="ECO:0000313" key="5">
    <source>
        <dbReference type="EMBL" id="HEC68116.1"/>
    </source>
</evidence>
<dbReference type="EMBL" id="DRIH01000165">
    <property type="protein sequence ID" value="HEC68116.1"/>
    <property type="molecule type" value="Genomic_DNA"/>
</dbReference>
<name>A0A7C2ALK6_DESA2</name>
<dbReference type="AlphaFoldDB" id="A0A7C2ALK6"/>
<dbReference type="Proteomes" id="UP000885738">
    <property type="component" value="Unassembled WGS sequence"/>
</dbReference>
<comment type="caution">
    <text evidence="5">The sequence shown here is derived from an EMBL/GenBank/DDBJ whole genome shotgun (WGS) entry which is preliminary data.</text>
</comment>
<feature type="domain" description="4Fe-4S ferredoxin-type" evidence="4">
    <location>
        <begin position="11"/>
        <end position="41"/>
    </location>
</feature>
<dbReference type="Gene3D" id="3.30.70.3270">
    <property type="match status" value="1"/>
</dbReference>
<evidence type="ECO:0000256" key="1">
    <source>
        <dbReference type="ARBA" id="ARBA00022723"/>
    </source>
</evidence>
<keyword evidence="1" id="KW-0479">Metal-binding</keyword>
<dbReference type="InterPro" id="IPR017896">
    <property type="entry name" value="4Fe4S_Fe-S-bd"/>
</dbReference>
<dbReference type="PROSITE" id="PS51379">
    <property type="entry name" value="4FE4S_FER_2"/>
    <property type="match status" value="1"/>
</dbReference>
<feature type="non-terminal residue" evidence="5">
    <location>
        <position position="1"/>
    </location>
</feature>
<gene>
    <name evidence="5" type="ORF">ENI35_04825</name>
</gene>
<evidence type="ECO:0000259" key="4">
    <source>
        <dbReference type="PROSITE" id="PS51379"/>
    </source>
</evidence>
<keyword evidence="3" id="KW-0411">Iron-sulfur</keyword>
<proteinExistence type="predicted"/>
<keyword evidence="2" id="KW-0408">Iron</keyword>
<dbReference type="InterPro" id="IPR017900">
    <property type="entry name" value="4Fe4S_Fe_S_CS"/>
</dbReference>
<evidence type="ECO:0000256" key="3">
    <source>
        <dbReference type="ARBA" id="ARBA00023014"/>
    </source>
</evidence>